<sequence length="223" mass="25260">MTGRAGCKVGRTLYHADRSRTVRQRLADRSLSRGHPGGERCRPCPGVAADRPRQGRPQPAPANSTAHDYAAGERSTTLIKFIEARLDEDERVARAAIDPDRPGTHWRWINPDDDTPATPDRNGYLRVASLRTVERYLTKPLKDLPEIPPFNLPAFVIDEATEVMPGAADYIARWAPARTLQEIEAKRRMLKELDLTSQTQQHLLKLLALPYADHPDYRQEWKP</sequence>
<organism evidence="2 3">
    <name type="scientific">Thermobifida alba</name>
    <name type="common">Thermomonospora alba</name>
    <dbReference type="NCBI Taxonomy" id="53522"/>
    <lineage>
        <taxon>Bacteria</taxon>
        <taxon>Bacillati</taxon>
        <taxon>Actinomycetota</taxon>
        <taxon>Actinomycetes</taxon>
        <taxon>Streptosporangiales</taxon>
        <taxon>Nocardiopsidaceae</taxon>
        <taxon>Thermobifida</taxon>
    </lineage>
</organism>
<dbReference type="RefSeq" id="WP_248592965.1">
    <property type="nucleotide sequence ID" value="NZ_CP051627.1"/>
</dbReference>
<protein>
    <submittedName>
        <fullName evidence="2">Uncharacterized protein</fullName>
    </submittedName>
</protein>
<gene>
    <name evidence="2" type="ORF">FOF52_06650</name>
</gene>
<dbReference type="EMBL" id="CP051627">
    <property type="protein sequence ID" value="UPT20681.1"/>
    <property type="molecule type" value="Genomic_DNA"/>
</dbReference>
<accession>A0ABY4KZ26</accession>
<evidence type="ECO:0000256" key="1">
    <source>
        <dbReference type="SAM" id="MobiDB-lite"/>
    </source>
</evidence>
<evidence type="ECO:0000313" key="2">
    <source>
        <dbReference type="EMBL" id="UPT20681.1"/>
    </source>
</evidence>
<reference evidence="2 3" key="1">
    <citation type="submission" date="2020-04" db="EMBL/GenBank/DDBJ databases">
        <title>Thermobifida alba genome sequencing and assembly.</title>
        <authorList>
            <person name="Luzics S."/>
            <person name="Horvath B."/>
            <person name="Nagy I."/>
            <person name="Toth A."/>
            <person name="Nagy I."/>
            <person name="Kukolya J."/>
        </authorList>
    </citation>
    <scope>NUCLEOTIDE SEQUENCE [LARGE SCALE GENOMIC DNA]</scope>
    <source>
        <strain evidence="2 3">DSM 43795</strain>
    </source>
</reference>
<name>A0ABY4KZ26_THEAE</name>
<evidence type="ECO:0000313" key="3">
    <source>
        <dbReference type="Proteomes" id="UP000832041"/>
    </source>
</evidence>
<feature type="region of interest" description="Disordered" evidence="1">
    <location>
        <begin position="25"/>
        <end position="70"/>
    </location>
</feature>
<dbReference type="Pfam" id="PF19730">
    <property type="entry name" value="DUF6221"/>
    <property type="match status" value="1"/>
</dbReference>
<feature type="compositionally biased region" description="Basic and acidic residues" evidence="1">
    <location>
        <begin position="25"/>
        <end position="42"/>
    </location>
</feature>
<dbReference type="InterPro" id="IPR046193">
    <property type="entry name" value="DUF6221"/>
</dbReference>
<proteinExistence type="predicted"/>
<keyword evidence="3" id="KW-1185">Reference proteome</keyword>
<dbReference type="Proteomes" id="UP000832041">
    <property type="component" value="Chromosome"/>
</dbReference>